<organism evidence="3 4">
    <name type="scientific">Desmophyllum pertusum</name>
    <dbReference type="NCBI Taxonomy" id="174260"/>
    <lineage>
        <taxon>Eukaryota</taxon>
        <taxon>Metazoa</taxon>
        <taxon>Cnidaria</taxon>
        <taxon>Anthozoa</taxon>
        <taxon>Hexacorallia</taxon>
        <taxon>Scleractinia</taxon>
        <taxon>Caryophylliina</taxon>
        <taxon>Caryophylliidae</taxon>
        <taxon>Desmophyllum</taxon>
    </lineage>
</organism>
<dbReference type="PANTHER" id="PTHR46112:SF2">
    <property type="entry name" value="XAA-PRO AMINOPEPTIDASE P-RELATED"/>
    <property type="match status" value="1"/>
</dbReference>
<dbReference type="InterPro" id="IPR029149">
    <property type="entry name" value="Creatin/AminoP/Spt16_N"/>
</dbReference>
<dbReference type="InterPro" id="IPR000587">
    <property type="entry name" value="Creatinase_N"/>
</dbReference>
<name>A0A9X0DAA7_9CNID</name>
<dbReference type="Gene3D" id="3.40.350.10">
    <property type="entry name" value="Creatinase/prolidase N-terminal domain"/>
    <property type="match status" value="1"/>
</dbReference>
<dbReference type="SUPFAM" id="SSF55920">
    <property type="entry name" value="Creatinase/aminopeptidase"/>
    <property type="match status" value="1"/>
</dbReference>
<dbReference type="Proteomes" id="UP001163046">
    <property type="component" value="Unassembled WGS sequence"/>
</dbReference>
<dbReference type="InterPro" id="IPR000994">
    <property type="entry name" value="Pept_M24"/>
</dbReference>
<comment type="caution">
    <text evidence="3">The sequence shown here is derived from an EMBL/GenBank/DDBJ whole genome shotgun (WGS) entry which is preliminary data.</text>
</comment>
<protein>
    <recommendedName>
        <fullName evidence="5">Creatinase</fullName>
    </recommendedName>
</protein>
<keyword evidence="4" id="KW-1185">Reference proteome</keyword>
<dbReference type="InterPro" id="IPR036005">
    <property type="entry name" value="Creatinase/aminopeptidase-like"/>
</dbReference>
<feature type="domain" description="Peptidase M24" evidence="1">
    <location>
        <begin position="187"/>
        <end position="405"/>
    </location>
</feature>
<evidence type="ECO:0000259" key="2">
    <source>
        <dbReference type="Pfam" id="PF01321"/>
    </source>
</evidence>
<evidence type="ECO:0008006" key="5">
    <source>
        <dbReference type="Google" id="ProtNLM"/>
    </source>
</evidence>
<accession>A0A9X0DAA7</accession>
<proteinExistence type="predicted"/>
<dbReference type="OrthoDB" id="4215474at2759"/>
<feature type="domain" description="Creatinase N-terminal" evidence="2">
    <location>
        <begin position="50"/>
        <end position="179"/>
    </location>
</feature>
<sequence length="426" mass="48834">MMRALLVRNLNKLAVPVFWRAKHDYFPRTLKLHNGEKSKQLFSSKEMDRRLNRIRSHMEKDGIDACVFTSYYNMYYFSEFLYCSMGRQFAMIVTDEKAITITPSVDYGYPWRRATCDNISYTNWRKDNFYHAIQQQLQSAKKVGFEFPDMGASLKSFSDVLPQAKLVDVADAAMQIRRVKSPEELEVLRQGSRIAELGAYAGIKALHEGVPEYEVVLASTNTMTREMAAAFPHIDIRDIWAWLQSGINTDGGHNFPTGRRVQKGDILSLNCFPMIAGNYSALERTLFYDHVPSDRHMELWEINNKVHRKGLELVKPGMRCSDVSRKLNEIYMEHDIMQYRVIGYGHSTGVLSYYYGRDWGLEFLEHVDTVLEPGMVITMEPMIVVPEGHPGAGGYREHDTLIITETGVENTTASFPIGPEQNIIKN</sequence>
<dbReference type="AlphaFoldDB" id="A0A9X0DAA7"/>
<dbReference type="EMBL" id="MU825406">
    <property type="protein sequence ID" value="KAJ7391363.1"/>
    <property type="molecule type" value="Genomic_DNA"/>
</dbReference>
<dbReference type="Pfam" id="PF00557">
    <property type="entry name" value="Peptidase_M24"/>
    <property type="match status" value="1"/>
</dbReference>
<evidence type="ECO:0000259" key="1">
    <source>
        <dbReference type="Pfam" id="PF00557"/>
    </source>
</evidence>
<reference evidence="3" key="1">
    <citation type="submission" date="2023-01" db="EMBL/GenBank/DDBJ databases">
        <title>Genome assembly of the deep-sea coral Lophelia pertusa.</title>
        <authorList>
            <person name="Herrera S."/>
            <person name="Cordes E."/>
        </authorList>
    </citation>
    <scope>NUCLEOTIDE SEQUENCE</scope>
    <source>
        <strain evidence="3">USNM1676648</strain>
        <tissue evidence="3">Polyp</tissue>
    </source>
</reference>
<dbReference type="GO" id="GO:0004177">
    <property type="term" value="F:aminopeptidase activity"/>
    <property type="evidence" value="ECO:0007669"/>
    <property type="project" value="UniProtKB-ARBA"/>
</dbReference>
<evidence type="ECO:0000313" key="4">
    <source>
        <dbReference type="Proteomes" id="UP001163046"/>
    </source>
</evidence>
<dbReference type="SUPFAM" id="SSF53092">
    <property type="entry name" value="Creatinase/prolidase N-terminal domain"/>
    <property type="match status" value="1"/>
</dbReference>
<dbReference type="Pfam" id="PF01321">
    <property type="entry name" value="Creatinase_N"/>
    <property type="match status" value="1"/>
</dbReference>
<evidence type="ECO:0000313" key="3">
    <source>
        <dbReference type="EMBL" id="KAJ7391363.1"/>
    </source>
</evidence>
<dbReference type="InterPro" id="IPR050659">
    <property type="entry name" value="Peptidase_M24B"/>
</dbReference>
<dbReference type="PANTHER" id="PTHR46112">
    <property type="entry name" value="AMINOPEPTIDASE"/>
    <property type="match status" value="1"/>
</dbReference>
<dbReference type="Gene3D" id="3.90.230.10">
    <property type="entry name" value="Creatinase/methionine aminopeptidase superfamily"/>
    <property type="match status" value="1"/>
</dbReference>
<gene>
    <name evidence="3" type="ORF">OS493_018406</name>
</gene>